<dbReference type="OrthoDB" id="3476813at2"/>
<evidence type="ECO:0000313" key="2">
    <source>
        <dbReference type="EMBL" id="SEG43402.1"/>
    </source>
</evidence>
<organism evidence="2 3">
    <name type="scientific">Thermomonospora echinospora</name>
    <dbReference type="NCBI Taxonomy" id="1992"/>
    <lineage>
        <taxon>Bacteria</taxon>
        <taxon>Bacillati</taxon>
        <taxon>Actinomycetota</taxon>
        <taxon>Actinomycetes</taxon>
        <taxon>Streptosporangiales</taxon>
        <taxon>Thermomonosporaceae</taxon>
        <taxon>Thermomonospora</taxon>
    </lineage>
</organism>
<reference evidence="3" key="1">
    <citation type="submission" date="2016-10" db="EMBL/GenBank/DDBJ databases">
        <authorList>
            <person name="Varghese N."/>
            <person name="Submissions S."/>
        </authorList>
    </citation>
    <scope>NUCLEOTIDE SEQUENCE [LARGE SCALE GENOMIC DNA]</scope>
    <source>
        <strain evidence="3">DSM 43163</strain>
    </source>
</reference>
<evidence type="ECO:0008006" key="4">
    <source>
        <dbReference type="Google" id="ProtNLM"/>
    </source>
</evidence>
<name>A0A1H6A4W0_9ACTN</name>
<feature type="chain" id="PRO_5039242953" description="Lipoprotein" evidence="1">
    <location>
        <begin position="18"/>
        <end position="181"/>
    </location>
</feature>
<dbReference type="Proteomes" id="UP000236723">
    <property type="component" value="Unassembled WGS sequence"/>
</dbReference>
<keyword evidence="1" id="KW-0732">Signal</keyword>
<protein>
    <recommendedName>
        <fullName evidence="4">Lipoprotein</fullName>
    </recommendedName>
</protein>
<gene>
    <name evidence="2" type="ORF">SAMN04489712_105194</name>
</gene>
<evidence type="ECO:0000313" key="3">
    <source>
        <dbReference type="Proteomes" id="UP000236723"/>
    </source>
</evidence>
<dbReference type="PROSITE" id="PS51257">
    <property type="entry name" value="PROKAR_LIPOPROTEIN"/>
    <property type="match status" value="1"/>
</dbReference>
<evidence type="ECO:0000256" key="1">
    <source>
        <dbReference type="SAM" id="SignalP"/>
    </source>
</evidence>
<dbReference type="AlphaFoldDB" id="A0A1H6A4W0"/>
<dbReference type="RefSeq" id="WP_103938181.1">
    <property type="nucleotide sequence ID" value="NZ_FNVO01000005.1"/>
</dbReference>
<feature type="signal peptide" evidence="1">
    <location>
        <begin position="1"/>
        <end position="17"/>
    </location>
</feature>
<proteinExistence type="predicted"/>
<keyword evidence="3" id="KW-1185">Reference proteome</keyword>
<dbReference type="EMBL" id="FNVO01000005">
    <property type="protein sequence ID" value="SEG43402.1"/>
    <property type="molecule type" value="Genomic_DNA"/>
</dbReference>
<sequence length="181" mass="19091">MGSLVRLLALTMAAVFAAACSGPPEPPPGFQRYAGDGYTLAHPAGWREIRTTDEGGAPLVELRGADGPQGAARSQAVVARRDAYTGTMRDQLAQVRLLNQVSGRQVVVDRPADVPGAVEAHRIEAVYDDTAPGGATVRVRIVDVYALTRDGTLLDLAVRAPMVDFDAAGLARVADSLRVDE</sequence>
<accession>A0A1H6A4W0</accession>